<comment type="caution">
    <text evidence="2">The sequence shown here is derived from an EMBL/GenBank/DDBJ whole genome shotgun (WGS) entry which is preliminary data.</text>
</comment>
<proteinExistence type="predicted"/>
<evidence type="ECO:0000256" key="1">
    <source>
        <dbReference type="SAM" id="MobiDB-lite"/>
    </source>
</evidence>
<feature type="region of interest" description="Disordered" evidence="1">
    <location>
        <begin position="79"/>
        <end position="104"/>
    </location>
</feature>
<feature type="compositionally biased region" description="Basic and acidic residues" evidence="1">
    <location>
        <begin position="79"/>
        <end position="92"/>
    </location>
</feature>
<protein>
    <submittedName>
        <fullName evidence="2">Uncharacterized protein</fullName>
    </submittedName>
</protein>
<evidence type="ECO:0000313" key="3">
    <source>
        <dbReference type="Proteomes" id="UP000482800"/>
    </source>
</evidence>
<dbReference type="AlphaFoldDB" id="A0A6V8K499"/>
<name>A0A6V8K499_9ACTN</name>
<dbReference type="EMBL" id="BLPF01000001">
    <property type="protein sequence ID" value="GFJ77128.1"/>
    <property type="molecule type" value="Genomic_DNA"/>
</dbReference>
<reference evidence="2 3" key="1">
    <citation type="submission" date="2020-03" db="EMBL/GenBank/DDBJ databases">
        <title>Whole genome shotgun sequence of Phytohabitans houttuyneae NBRC 108639.</title>
        <authorList>
            <person name="Komaki H."/>
            <person name="Tamura T."/>
        </authorList>
    </citation>
    <scope>NUCLEOTIDE SEQUENCE [LARGE SCALE GENOMIC DNA]</scope>
    <source>
        <strain evidence="2 3">NBRC 108639</strain>
    </source>
</reference>
<reference evidence="2 3" key="2">
    <citation type="submission" date="2020-03" db="EMBL/GenBank/DDBJ databases">
        <authorList>
            <person name="Ichikawa N."/>
            <person name="Kimura A."/>
            <person name="Kitahashi Y."/>
            <person name="Uohara A."/>
        </authorList>
    </citation>
    <scope>NUCLEOTIDE SEQUENCE [LARGE SCALE GENOMIC DNA]</scope>
    <source>
        <strain evidence="2 3">NBRC 108639</strain>
    </source>
</reference>
<dbReference type="Proteomes" id="UP000482800">
    <property type="component" value="Unassembled WGS sequence"/>
</dbReference>
<organism evidence="2 3">
    <name type="scientific">Phytohabitans houttuyneae</name>
    <dbReference type="NCBI Taxonomy" id="1076126"/>
    <lineage>
        <taxon>Bacteria</taxon>
        <taxon>Bacillati</taxon>
        <taxon>Actinomycetota</taxon>
        <taxon>Actinomycetes</taxon>
        <taxon>Micromonosporales</taxon>
        <taxon>Micromonosporaceae</taxon>
    </lineage>
</organism>
<sequence>MGEAEQPRRALEVEAVLRVRGVPVAGVAAVRVEHRRGGRLAAQQRARACPVDVEPLAEQHAGAAAAAVVVRRVPLQQRRMGDSVRVDEHDHVSGGPRRAGVSPGRAAPVALGAHAGHVEPVGVLVDARRQRHR</sequence>
<evidence type="ECO:0000313" key="2">
    <source>
        <dbReference type="EMBL" id="GFJ77128.1"/>
    </source>
</evidence>
<keyword evidence="3" id="KW-1185">Reference proteome</keyword>
<accession>A0A6V8K499</accession>
<gene>
    <name evidence="2" type="ORF">Phou_013080</name>
</gene>